<proteinExistence type="inferred from homology"/>
<dbReference type="Gene3D" id="2.40.10.120">
    <property type="match status" value="1"/>
</dbReference>
<evidence type="ECO:0000256" key="4">
    <source>
        <dbReference type="ARBA" id="ARBA00022825"/>
    </source>
</evidence>
<evidence type="ECO:0000256" key="6">
    <source>
        <dbReference type="SAM" id="Phobius"/>
    </source>
</evidence>
<dbReference type="PRINTS" id="PR00834">
    <property type="entry name" value="PROTEASES2C"/>
</dbReference>
<dbReference type="SMART" id="SM00228">
    <property type="entry name" value="PDZ"/>
    <property type="match status" value="1"/>
</dbReference>
<evidence type="ECO:0000256" key="2">
    <source>
        <dbReference type="ARBA" id="ARBA00022670"/>
    </source>
</evidence>
<keyword evidence="6" id="KW-1133">Transmembrane helix</keyword>
<feature type="domain" description="PDZ" evidence="7">
    <location>
        <begin position="342"/>
        <end position="423"/>
    </location>
</feature>
<dbReference type="KEGG" id="ccjz:ccrud_04325"/>
<keyword evidence="3" id="KW-0378">Hydrolase</keyword>
<keyword evidence="6" id="KW-0472">Membrane</keyword>
<evidence type="ECO:0000313" key="8">
    <source>
        <dbReference type="EMBL" id="ANE03518.1"/>
    </source>
</evidence>
<dbReference type="PANTHER" id="PTHR43343:SF3">
    <property type="entry name" value="PROTEASE DO-LIKE 8, CHLOROPLASTIC"/>
    <property type="match status" value="1"/>
</dbReference>
<dbReference type="InterPro" id="IPR036034">
    <property type="entry name" value="PDZ_sf"/>
</dbReference>
<keyword evidence="9" id="KW-1185">Reference proteome</keyword>
<feature type="compositionally biased region" description="Polar residues" evidence="5">
    <location>
        <begin position="1"/>
        <end position="10"/>
    </location>
</feature>
<dbReference type="AlphaFoldDB" id="A0A172QS71"/>
<dbReference type="Proteomes" id="UP000076929">
    <property type="component" value="Chromosome"/>
</dbReference>
<feature type="compositionally biased region" description="Polar residues" evidence="5">
    <location>
        <begin position="25"/>
        <end position="72"/>
    </location>
</feature>
<feature type="region of interest" description="Disordered" evidence="5">
    <location>
        <begin position="1"/>
        <end position="78"/>
    </location>
</feature>
<feature type="transmembrane region" description="Helical" evidence="6">
    <location>
        <begin position="85"/>
        <end position="108"/>
    </location>
</feature>
<evidence type="ECO:0000259" key="7">
    <source>
        <dbReference type="PROSITE" id="PS50106"/>
    </source>
</evidence>
<evidence type="ECO:0000313" key="9">
    <source>
        <dbReference type="Proteomes" id="UP000076929"/>
    </source>
</evidence>
<reference evidence="8 9" key="1">
    <citation type="submission" date="2016-05" db="EMBL/GenBank/DDBJ databases">
        <title>Complete genome sequence of Corynebacterium crudilactis, a new Corynebacterium species isolated from raw cow's milk.</title>
        <authorList>
            <person name="Christian R."/>
            <person name="Zimmermann J."/>
            <person name="Lipski A."/>
            <person name="Kalinowski J."/>
        </authorList>
    </citation>
    <scope>NUCLEOTIDE SEQUENCE [LARGE SCALE GENOMIC DNA]</scope>
    <source>
        <strain evidence="8 9">JZ16</strain>
    </source>
</reference>
<evidence type="ECO:0000256" key="5">
    <source>
        <dbReference type="SAM" id="MobiDB-lite"/>
    </source>
</evidence>
<dbReference type="SUPFAM" id="SSF50494">
    <property type="entry name" value="Trypsin-like serine proteases"/>
    <property type="match status" value="1"/>
</dbReference>
<keyword evidence="2 8" id="KW-0645">Protease</keyword>
<evidence type="ECO:0000256" key="3">
    <source>
        <dbReference type="ARBA" id="ARBA00022801"/>
    </source>
</evidence>
<dbReference type="GO" id="GO:0006508">
    <property type="term" value="P:proteolysis"/>
    <property type="evidence" value="ECO:0007669"/>
    <property type="project" value="UniProtKB-KW"/>
</dbReference>
<dbReference type="OrthoDB" id="9758917at2"/>
<dbReference type="Gene3D" id="2.30.42.10">
    <property type="match status" value="1"/>
</dbReference>
<dbReference type="InterPro" id="IPR051201">
    <property type="entry name" value="Chloro_Bact_Ser_Proteases"/>
</dbReference>
<gene>
    <name evidence="8" type="ORF">ccrud_04325</name>
</gene>
<dbReference type="InterPro" id="IPR009003">
    <property type="entry name" value="Peptidase_S1_PA"/>
</dbReference>
<keyword evidence="4" id="KW-0720">Serine protease</keyword>
<dbReference type="FunFam" id="2.40.10.10:FF:000001">
    <property type="entry name" value="Periplasmic serine protease DegS"/>
    <property type="match status" value="1"/>
</dbReference>
<dbReference type="InterPro" id="IPR001478">
    <property type="entry name" value="PDZ"/>
</dbReference>
<dbReference type="RefSeq" id="WP_066565019.1">
    <property type="nucleotide sequence ID" value="NZ_CP015622.1"/>
</dbReference>
<dbReference type="PANTHER" id="PTHR43343">
    <property type="entry name" value="PEPTIDASE S12"/>
    <property type="match status" value="1"/>
</dbReference>
<dbReference type="STRING" id="1652495.ccrud_04325"/>
<keyword evidence="6" id="KW-0812">Transmembrane</keyword>
<dbReference type="SUPFAM" id="SSF50156">
    <property type="entry name" value="PDZ domain-like"/>
    <property type="match status" value="1"/>
</dbReference>
<organism evidence="8 9">
    <name type="scientific">Corynebacterium crudilactis</name>
    <dbReference type="NCBI Taxonomy" id="1652495"/>
    <lineage>
        <taxon>Bacteria</taxon>
        <taxon>Bacillati</taxon>
        <taxon>Actinomycetota</taxon>
        <taxon>Actinomycetes</taxon>
        <taxon>Mycobacteriales</taxon>
        <taxon>Corynebacteriaceae</taxon>
        <taxon>Corynebacterium</taxon>
    </lineage>
</organism>
<accession>A0A172QS71</accession>
<comment type="similarity">
    <text evidence="1">Belongs to the peptidase S1C family.</text>
</comment>
<dbReference type="Pfam" id="PF13365">
    <property type="entry name" value="Trypsin_2"/>
    <property type="match status" value="1"/>
</dbReference>
<protein>
    <submittedName>
        <fullName evidence="8">Serine protease</fullName>
    </submittedName>
</protein>
<evidence type="ECO:0000256" key="1">
    <source>
        <dbReference type="ARBA" id="ARBA00010541"/>
    </source>
</evidence>
<dbReference type="PROSITE" id="PS50106">
    <property type="entry name" value="PDZ"/>
    <property type="match status" value="1"/>
</dbReference>
<dbReference type="EMBL" id="CP015622">
    <property type="protein sequence ID" value="ANE03518.1"/>
    <property type="molecule type" value="Genomic_DNA"/>
</dbReference>
<sequence length="437" mass="44767">MTNQFPTHNGENPDRSSENPVEPNSFEQVRSSYPQWGASTSNQNPYPNATFNSEQRSEQPAPTWTSWDSEPLSTDVKPAKEKRKVGIGTALALMLVGSIATGSVVGIATTQLGSDSSSPLNALEQPSVQRTTNAEAGSAEQVAAAVLPSVVSIQAITQTSASEGSGSIISSDGYVMTNNHVVAGIEQSGVLEVSFSDGTTAKADFIAGDPSTDIAVIKIRDAHDLPVIQFGDSDTLGVGQDVMAVGSPLGLSSTVTTGIVSAMNRPVRASGDGGESSLIDAIQTDAAINPGNSGGPLVDMEGRLIGMNSVIASISSGSDSAGSIGLGFAIPSNFAKRVADQLITSGKVSQPMLGVQVGMDNSVAGAVIASVQDGGPGAEAGLQPGNIVTKLNDRIIDSPDSLIAAVRSHDFGETVTLTITQPDTSQTREVEVTLTSE</sequence>
<dbReference type="GO" id="GO:0004252">
    <property type="term" value="F:serine-type endopeptidase activity"/>
    <property type="evidence" value="ECO:0007669"/>
    <property type="project" value="InterPro"/>
</dbReference>
<dbReference type="InterPro" id="IPR001940">
    <property type="entry name" value="Peptidase_S1C"/>
</dbReference>
<name>A0A172QS71_9CORY</name>
<dbReference type="Pfam" id="PF13180">
    <property type="entry name" value="PDZ_2"/>
    <property type="match status" value="1"/>
</dbReference>